<dbReference type="OMA" id="ERNDYRP"/>
<dbReference type="RefSeq" id="XP_002540910.1">
    <property type="nucleotide sequence ID" value="XM_002540864.1"/>
</dbReference>
<evidence type="ECO:0000313" key="3">
    <source>
        <dbReference type="Proteomes" id="UP000002058"/>
    </source>
</evidence>
<reference evidence="3" key="1">
    <citation type="journal article" date="2009" name="Genome Res.">
        <title>Comparative genomic analyses of the human fungal pathogens Coccidioides and their relatives.</title>
        <authorList>
            <person name="Sharpton T.J."/>
            <person name="Stajich J.E."/>
            <person name="Rounsley S.D."/>
            <person name="Gardner M.J."/>
            <person name="Wortman J.R."/>
            <person name="Jordar V.S."/>
            <person name="Maiti R."/>
            <person name="Kodira C.D."/>
            <person name="Neafsey D.E."/>
            <person name="Zeng Q."/>
            <person name="Hung C.-Y."/>
            <person name="McMahan C."/>
            <person name="Muszewska A."/>
            <person name="Grynberg M."/>
            <person name="Mandel M.A."/>
            <person name="Kellner E.M."/>
            <person name="Barker B.M."/>
            <person name="Galgiani J.N."/>
            <person name="Orbach M.J."/>
            <person name="Kirkland T.N."/>
            <person name="Cole G.T."/>
            <person name="Henn M.R."/>
            <person name="Birren B.W."/>
            <person name="Taylor J.W."/>
        </authorList>
    </citation>
    <scope>NUCLEOTIDE SEQUENCE [LARGE SCALE GENOMIC DNA]</scope>
    <source>
        <strain evidence="3">UAMH 1704</strain>
    </source>
</reference>
<organism evidence="2 3">
    <name type="scientific">Uncinocarpus reesii (strain UAMH 1704)</name>
    <dbReference type="NCBI Taxonomy" id="336963"/>
    <lineage>
        <taxon>Eukaryota</taxon>
        <taxon>Fungi</taxon>
        <taxon>Dikarya</taxon>
        <taxon>Ascomycota</taxon>
        <taxon>Pezizomycotina</taxon>
        <taxon>Eurotiomycetes</taxon>
        <taxon>Eurotiomycetidae</taxon>
        <taxon>Onygenales</taxon>
        <taxon>Onygenaceae</taxon>
        <taxon>Uncinocarpus</taxon>
    </lineage>
</organism>
<dbReference type="GeneID" id="8444506"/>
<feature type="compositionally biased region" description="Basic residues" evidence="1">
    <location>
        <begin position="20"/>
        <end position="30"/>
    </location>
</feature>
<dbReference type="InParanoid" id="C4JDZ9"/>
<evidence type="ECO:0000313" key="2">
    <source>
        <dbReference type="EMBL" id="EEP75577.1"/>
    </source>
</evidence>
<sequence>MTERRNSMLQVFLCSSDRKCRRPLPRRKPHPSSSASPLGGMSSPPPKFPFKRFTKILGQKTRSAKESFDNLATGSLELWSKARRRIFPRATLSRQFYLQQARLSASSMNHADISAPSVTSLAGTDATTVATATSFGGLEPALECILHPAREPAERISIVPCEPGKSILKSFQHSIHHGLCAAEEETIANTSLNLLMTFQKSALKSRASTGSLHSRMRRSAMSKDPSSINRTHNSPAGILAMAKNEYRPSNPGCHCLTGCVCRVLERYFLNIIPDHSDSADEAGKEAPKKSRGVSFGHADIYPISPVGDSGDEWSLYADYSWLDEMETAVEDYGDDILDLLETYDSDEDVLNS</sequence>
<feature type="region of interest" description="Disordered" evidence="1">
    <location>
        <begin position="208"/>
        <end position="232"/>
    </location>
</feature>
<dbReference type="KEGG" id="ure:UREG_00423"/>
<name>C4JDZ9_UNCRE</name>
<dbReference type="HOGENOM" id="CLU_769479_0_0_1"/>
<dbReference type="AlphaFoldDB" id="C4JDZ9"/>
<dbReference type="VEuPathDB" id="FungiDB:UREG_00423"/>
<feature type="compositionally biased region" description="Low complexity" evidence="1">
    <location>
        <begin position="31"/>
        <end position="42"/>
    </location>
</feature>
<feature type="region of interest" description="Disordered" evidence="1">
    <location>
        <begin position="20"/>
        <end position="49"/>
    </location>
</feature>
<evidence type="ECO:0000256" key="1">
    <source>
        <dbReference type="SAM" id="MobiDB-lite"/>
    </source>
</evidence>
<dbReference type="eggNOG" id="ENOG502RKTZ">
    <property type="taxonomic scope" value="Eukaryota"/>
</dbReference>
<dbReference type="EMBL" id="CH476615">
    <property type="protein sequence ID" value="EEP75577.1"/>
    <property type="molecule type" value="Genomic_DNA"/>
</dbReference>
<protein>
    <submittedName>
        <fullName evidence="2">Uncharacterized protein</fullName>
    </submittedName>
</protein>
<accession>C4JDZ9</accession>
<gene>
    <name evidence="2" type="ORF">UREG_00423</name>
</gene>
<dbReference type="Proteomes" id="UP000002058">
    <property type="component" value="Unassembled WGS sequence"/>
</dbReference>
<keyword evidence="3" id="KW-1185">Reference proteome</keyword>
<dbReference type="OrthoDB" id="4199191at2759"/>
<proteinExistence type="predicted"/>